<evidence type="ECO:0000313" key="1">
    <source>
        <dbReference type="EMBL" id="GIY12530.1"/>
    </source>
</evidence>
<dbReference type="AlphaFoldDB" id="A0AAV4QWM6"/>
<evidence type="ECO:0000313" key="2">
    <source>
        <dbReference type="Proteomes" id="UP001054945"/>
    </source>
</evidence>
<proteinExistence type="predicted"/>
<keyword evidence="2" id="KW-1185">Reference proteome</keyword>
<protein>
    <submittedName>
        <fullName evidence="1">Uncharacterized protein</fullName>
    </submittedName>
</protein>
<gene>
    <name evidence="1" type="ORF">CEXT_459741</name>
</gene>
<name>A0AAV4QWM6_CAEEX</name>
<sequence>MRLTLHREKVNPACVTEKEELNIPLLQFQWLALETNVFRSASTLLVKIKRGRIAESADGKHLRLQGRREKKGTPGLVDLADAVDIQGF</sequence>
<dbReference type="EMBL" id="BPLR01006799">
    <property type="protein sequence ID" value="GIY12530.1"/>
    <property type="molecule type" value="Genomic_DNA"/>
</dbReference>
<comment type="caution">
    <text evidence="1">The sequence shown here is derived from an EMBL/GenBank/DDBJ whole genome shotgun (WGS) entry which is preliminary data.</text>
</comment>
<dbReference type="Proteomes" id="UP001054945">
    <property type="component" value="Unassembled WGS sequence"/>
</dbReference>
<reference evidence="1 2" key="1">
    <citation type="submission" date="2021-06" db="EMBL/GenBank/DDBJ databases">
        <title>Caerostris extrusa draft genome.</title>
        <authorList>
            <person name="Kono N."/>
            <person name="Arakawa K."/>
        </authorList>
    </citation>
    <scope>NUCLEOTIDE SEQUENCE [LARGE SCALE GENOMIC DNA]</scope>
</reference>
<accession>A0AAV4QWM6</accession>
<organism evidence="1 2">
    <name type="scientific">Caerostris extrusa</name>
    <name type="common">Bark spider</name>
    <name type="synonym">Caerostris bankana</name>
    <dbReference type="NCBI Taxonomy" id="172846"/>
    <lineage>
        <taxon>Eukaryota</taxon>
        <taxon>Metazoa</taxon>
        <taxon>Ecdysozoa</taxon>
        <taxon>Arthropoda</taxon>
        <taxon>Chelicerata</taxon>
        <taxon>Arachnida</taxon>
        <taxon>Araneae</taxon>
        <taxon>Araneomorphae</taxon>
        <taxon>Entelegynae</taxon>
        <taxon>Araneoidea</taxon>
        <taxon>Araneidae</taxon>
        <taxon>Caerostris</taxon>
    </lineage>
</organism>